<dbReference type="InterPro" id="IPR003141">
    <property type="entry name" value="Pol/His_phosphatase_N"/>
</dbReference>
<reference evidence="3" key="2">
    <citation type="journal article" date="2013" name="Stand. Genomic Sci.">
        <title>Complete genome sequence of Desulfocapsa sulfexigens, a marine deltaproteobacterium specialized in disproportionating inorganic sulfur compounds.</title>
        <authorList>
            <person name="Finster K.W."/>
            <person name="Kjeldsen K.U."/>
            <person name="Kube M."/>
            <person name="Reinhardt R."/>
            <person name="Mussmann M."/>
            <person name="Amann R."/>
            <person name="Schreiber L."/>
        </authorList>
    </citation>
    <scope>NUCLEOTIDE SEQUENCE [LARGE SCALE GENOMIC DNA]</scope>
    <source>
        <strain evidence="3">DSM 10523 / SB164P1</strain>
    </source>
</reference>
<keyword evidence="3" id="KW-1185">Reference proteome</keyword>
<dbReference type="InterPro" id="IPR052018">
    <property type="entry name" value="PHP_domain"/>
</dbReference>
<dbReference type="STRING" id="1322246.BN4_20390"/>
<dbReference type="InterPro" id="IPR016195">
    <property type="entry name" value="Pol/histidinol_Pase-like"/>
</dbReference>
<protein>
    <submittedName>
        <fullName evidence="2">PHP domain protein</fullName>
    </submittedName>
</protein>
<sequence>MQIIRGHYLKMLIDIHVHSDNSSCSVMPASEIVARARSLGLDGVCITDHDTTAVLSQIQEGFQPDGLLVLVGMEYSTDEGDFLVYGDVESLVPGMDGRALLTSVIETGGAVVAAHPFRGWRPSDTGLFQSYPPSAIEVVNGRNTEAEDAQALELACHLALAHVSGSDAHRFDELGRFPTRFTCPISDRVDLVNALRQGMCRPGVLRSAALASAS</sequence>
<dbReference type="PATRIC" id="fig|879567.3.peg.3489"/>
<dbReference type="SMART" id="SM00481">
    <property type="entry name" value="POLIIIAc"/>
    <property type="match status" value="1"/>
</dbReference>
<dbReference type="EMBL" id="FO203427">
    <property type="protein sequence ID" value="CCH50452.1"/>
    <property type="molecule type" value="Genomic_DNA"/>
</dbReference>
<dbReference type="InterPro" id="IPR004013">
    <property type="entry name" value="PHP_dom"/>
</dbReference>
<evidence type="ECO:0000313" key="2">
    <source>
        <dbReference type="EMBL" id="CCH50452.1"/>
    </source>
</evidence>
<dbReference type="OrthoDB" id="9775360at2"/>
<evidence type="ECO:0000259" key="1">
    <source>
        <dbReference type="SMART" id="SM00481"/>
    </source>
</evidence>
<evidence type="ECO:0000313" key="3">
    <source>
        <dbReference type="Proteomes" id="UP000011724"/>
    </source>
</evidence>
<dbReference type="Proteomes" id="UP000011724">
    <property type="component" value="Chromosome"/>
</dbReference>
<accession>M1WUA6</accession>
<dbReference type="CDD" id="cd07432">
    <property type="entry name" value="PHP_HisPPase"/>
    <property type="match status" value="1"/>
</dbReference>
<gene>
    <name evidence="2" type="ordered locus">BN4_20390</name>
</gene>
<proteinExistence type="predicted"/>
<dbReference type="HOGENOM" id="CLU_072983_1_1_7"/>
<dbReference type="RefSeq" id="WP_015416494.1">
    <property type="nucleotide sequence ID" value="NC_020409.1"/>
</dbReference>
<name>M1WUA6_PSEP2</name>
<dbReference type="SUPFAM" id="SSF89550">
    <property type="entry name" value="PHP domain-like"/>
    <property type="match status" value="1"/>
</dbReference>
<dbReference type="Pfam" id="PF13263">
    <property type="entry name" value="PHP_C"/>
    <property type="match status" value="1"/>
</dbReference>
<dbReference type="PANTHER" id="PTHR42924:SF3">
    <property type="entry name" value="POLYMERASE_HISTIDINOL PHOSPHATASE N-TERMINAL DOMAIN-CONTAINING PROTEIN"/>
    <property type="match status" value="1"/>
</dbReference>
<reference evidence="2 3" key="1">
    <citation type="journal article" date="2013" name="PLoS ONE">
        <title>The first genomic and proteomic characterization of a deep-sea sulfate reducer: insights into the piezophilic lifestyle of Desulfovibrio piezophilus.</title>
        <authorList>
            <person name="Pradel N."/>
            <person name="Ji B."/>
            <person name="Gimenez G."/>
            <person name="Talla E."/>
            <person name="Lenoble P."/>
            <person name="Garel M."/>
            <person name="Tamburini C."/>
            <person name="Fourquet P."/>
            <person name="Lebrun R."/>
            <person name="Bertin P."/>
            <person name="Denis Y."/>
            <person name="Pophillat M."/>
            <person name="Barbe V."/>
            <person name="Ollivier B."/>
            <person name="Dolla A."/>
        </authorList>
    </citation>
    <scope>NUCLEOTIDE SEQUENCE [LARGE SCALE GENOMIC DNA]</scope>
    <source>
        <strain evidence="3">DSM 10523 / SB164P1</strain>
    </source>
</reference>
<dbReference type="eggNOG" id="COG0613">
    <property type="taxonomic scope" value="Bacteria"/>
</dbReference>
<dbReference type="AlphaFoldDB" id="M1WUA6"/>
<dbReference type="Gene3D" id="3.20.20.140">
    <property type="entry name" value="Metal-dependent hydrolases"/>
    <property type="match status" value="1"/>
</dbReference>
<dbReference type="Pfam" id="PF02811">
    <property type="entry name" value="PHP"/>
    <property type="match status" value="1"/>
</dbReference>
<dbReference type="GO" id="GO:0004534">
    <property type="term" value="F:5'-3' RNA exonuclease activity"/>
    <property type="evidence" value="ECO:0007669"/>
    <property type="project" value="TreeGrafter"/>
</dbReference>
<dbReference type="PANTHER" id="PTHR42924">
    <property type="entry name" value="EXONUCLEASE"/>
    <property type="match status" value="1"/>
</dbReference>
<dbReference type="BioCyc" id="DPIE1322246:BN4_RS16200-MONOMER"/>
<organism evidence="2 3">
    <name type="scientific">Pseudodesulfovibrio piezophilus (strain DSM 21447 / JCM 15486 / C1TLV30)</name>
    <name type="common">Desulfovibrio piezophilus</name>
    <dbReference type="NCBI Taxonomy" id="1322246"/>
    <lineage>
        <taxon>Bacteria</taxon>
        <taxon>Pseudomonadati</taxon>
        <taxon>Thermodesulfobacteriota</taxon>
        <taxon>Desulfovibrionia</taxon>
        <taxon>Desulfovibrionales</taxon>
        <taxon>Desulfovibrionaceae</taxon>
    </lineage>
</organism>
<dbReference type="GO" id="GO:0035312">
    <property type="term" value="F:5'-3' DNA exonuclease activity"/>
    <property type="evidence" value="ECO:0007669"/>
    <property type="project" value="TreeGrafter"/>
</dbReference>
<dbReference type="KEGG" id="dpi:BN4_20390"/>
<feature type="domain" description="Polymerase/histidinol phosphatase N-terminal" evidence="1">
    <location>
        <begin position="13"/>
        <end position="79"/>
    </location>
</feature>